<feature type="domain" description="Flagellin N-terminal" evidence="1">
    <location>
        <begin position="3"/>
        <end position="62"/>
    </location>
</feature>
<dbReference type="Proteomes" id="UP001211894">
    <property type="component" value="Unassembled WGS sequence"/>
</dbReference>
<name>A0ABT4X6D9_9BACI</name>
<evidence type="ECO:0000313" key="3">
    <source>
        <dbReference type="Proteomes" id="UP001211894"/>
    </source>
</evidence>
<organism evidence="2 3">
    <name type="scientific">Bacillus changyiensis</name>
    <dbReference type="NCBI Taxonomy" id="3004103"/>
    <lineage>
        <taxon>Bacteria</taxon>
        <taxon>Bacillati</taxon>
        <taxon>Bacillota</taxon>
        <taxon>Bacilli</taxon>
        <taxon>Bacillales</taxon>
        <taxon>Bacillaceae</taxon>
        <taxon>Bacillus</taxon>
    </lineage>
</organism>
<sequence length="76" mass="8575">MRINHNIVMNNTHREIVVEHGRKNTKEISSGPQINHVGDDEVGLAISKKLRGQIKGLEISVKSFKAESSSKELRFH</sequence>
<proteinExistence type="predicted"/>
<dbReference type="Pfam" id="PF00669">
    <property type="entry name" value="Flagellin_N"/>
    <property type="match status" value="1"/>
</dbReference>
<dbReference type="RefSeq" id="WP_271341679.1">
    <property type="nucleotide sequence ID" value="NZ_JAQKAB010000010.1"/>
</dbReference>
<dbReference type="EMBL" id="JAQKAB010000010">
    <property type="protein sequence ID" value="MDA7027856.1"/>
    <property type="molecule type" value="Genomic_DNA"/>
</dbReference>
<comment type="caution">
    <text evidence="2">The sequence shown here is derived from an EMBL/GenBank/DDBJ whole genome shotgun (WGS) entry which is preliminary data.</text>
</comment>
<protein>
    <recommendedName>
        <fullName evidence="1">Flagellin N-terminal domain-containing protein</fullName>
    </recommendedName>
</protein>
<accession>A0ABT4X6D9</accession>
<evidence type="ECO:0000259" key="1">
    <source>
        <dbReference type="Pfam" id="PF00669"/>
    </source>
</evidence>
<keyword evidence="3" id="KW-1185">Reference proteome</keyword>
<dbReference type="InterPro" id="IPR001029">
    <property type="entry name" value="Flagellin_N"/>
</dbReference>
<dbReference type="SUPFAM" id="SSF64518">
    <property type="entry name" value="Phase 1 flagellin"/>
    <property type="match status" value="1"/>
</dbReference>
<gene>
    <name evidence="2" type="ORF">PJ311_14850</name>
</gene>
<reference evidence="2 3" key="1">
    <citation type="submission" date="2023-01" db="EMBL/GenBank/DDBJ databases">
        <title>Bacillus changyiensis sp. nov., isolated from a coastal deposit.</title>
        <authorList>
            <person name="Xiao G."/>
            <person name="Lai Q."/>
            <person name="Hu Z."/>
            <person name="Shao Z."/>
        </authorList>
    </citation>
    <scope>NUCLEOTIDE SEQUENCE [LARGE SCALE GENOMIC DNA]</scope>
    <source>
        <strain evidence="2 3">CLL-7-23</strain>
    </source>
</reference>
<evidence type="ECO:0000313" key="2">
    <source>
        <dbReference type="EMBL" id="MDA7027856.1"/>
    </source>
</evidence>